<evidence type="ECO:0000313" key="2">
    <source>
        <dbReference type="Proteomes" id="UP001335648"/>
    </source>
</evidence>
<evidence type="ECO:0000313" key="1">
    <source>
        <dbReference type="EMBL" id="KAK5907622.1"/>
    </source>
</evidence>
<reference evidence="1 2" key="1">
    <citation type="journal article" date="2023" name="Mol. Biol. Evol.">
        <title>Genomics of Secondarily Temperate Adaptation in the Only Non-Antarctic Icefish.</title>
        <authorList>
            <person name="Rivera-Colon A.G."/>
            <person name="Rayamajhi N."/>
            <person name="Minhas B.F."/>
            <person name="Madrigal G."/>
            <person name="Bilyk K.T."/>
            <person name="Yoon V."/>
            <person name="Hune M."/>
            <person name="Gregory S."/>
            <person name="Cheng C.H.C."/>
            <person name="Catchen J.M."/>
        </authorList>
    </citation>
    <scope>NUCLEOTIDE SEQUENCE [LARGE SCALE GENOMIC DNA]</scope>
    <source>
        <strain evidence="1">JC2023a</strain>
    </source>
</reference>
<keyword evidence="2" id="KW-1185">Reference proteome</keyword>
<dbReference type="AlphaFoldDB" id="A0AAN8CPN5"/>
<protein>
    <submittedName>
        <fullName evidence="1">Uncharacterized protein</fullName>
    </submittedName>
</protein>
<name>A0AAN8CPN5_9TELE</name>
<gene>
    <name evidence="1" type="ORF">CesoFtcFv8_005448</name>
</gene>
<dbReference type="Proteomes" id="UP001335648">
    <property type="component" value="Unassembled WGS sequence"/>
</dbReference>
<organism evidence="1 2">
    <name type="scientific">Champsocephalus esox</name>
    <name type="common">pike icefish</name>
    <dbReference type="NCBI Taxonomy" id="159716"/>
    <lineage>
        <taxon>Eukaryota</taxon>
        <taxon>Metazoa</taxon>
        <taxon>Chordata</taxon>
        <taxon>Craniata</taxon>
        <taxon>Vertebrata</taxon>
        <taxon>Euteleostomi</taxon>
        <taxon>Actinopterygii</taxon>
        <taxon>Neopterygii</taxon>
        <taxon>Teleostei</taxon>
        <taxon>Neoteleostei</taxon>
        <taxon>Acanthomorphata</taxon>
        <taxon>Eupercaria</taxon>
        <taxon>Perciformes</taxon>
        <taxon>Notothenioidei</taxon>
        <taxon>Channichthyidae</taxon>
        <taxon>Champsocephalus</taxon>
    </lineage>
</organism>
<dbReference type="EMBL" id="JAULUE010002049">
    <property type="protein sequence ID" value="KAK5907622.1"/>
    <property type="molecule type" value="Genomic_DNA"/>
</dbReference>
<accession>A0AAN8CPN5</accession>
<comment type="caution">
    <text evidence="1">The sequence shown here is derived from an EMBL/GenBank/DDBJ whole genome shotgun (WGS) entry which is preliminary data.</text>
</comment>
<sequence length="80" mass="9047">MISPHLKGKGCNGTPQGRVKKVGICQNMRWQPEPSDGAHWTPIVSRCKDLTRSPVWRNRPSVGRWAGTTIRILHPAVCWF</sequence>
<proteinExistence type="predicted"/>